<feature type="domain" description="Amidohydrolase-related" evidence="2">
    <location>
        <begin position="289"/>
        <end position="399"/>
    </location>
</feature>
<evidence type="ECO:0000256" key="1">
    <source>
        <dbReference type="SAM" id="SignalP"/>
    </source>
</evidence>
<dbReference type="InterPro" id="IPR011059">
    <property type="entry name" value="Metal-dep_hydrolase_composite"/>
</dbReference>
<dbReference type="Proteomes" id="UP001172083">
    <property type="component" value="Unassembled WGS sequence"/>
</dbReference>
<dbReference type="SUPFAM" id="SSF51556">
    <property type="entry name" value="Metallo-dependent hydrolases"/>
    <property type="match status" value="1"/>
</dbReference>
<evidence type="ECO:0000313" key="4">
    <source>
        <dbReference type="Proteomes" id="UP001172083"/>
    </source>
</evidence>
<gene>
    <name evidence="3" type="ORF">QQ020_20575</name>
</gene>
<proteinExistence type="predicted"/>
<dbReference type="Pfam" id="PF01979">
    <property type="entry name" value="Amidohydro_1"/>
    <property type="match status" value="1"/>
</dbReference>
<dbReference type="PANTHER" id="PTHR42717">
    <property type="entry name" value="DIHYDROOROTASE-RELATED"/>
    <property type="match status" value="1"/>
</dbReference>
<dbReference type="Gene3D" id="3.20.20.140">
    <property type="entry name" value="Metal-dependent hydrolases"/>
    <property type="match status" value="1"/>
</dbReference>
<dbReference type="PANTHER" id="PTHR42717:SF1">
    <property type="entry name" value="IMIDAZOLONEPROPIONASE AND RELATED AMIDOHYDROLASES"/>
    <property type="match status" value="1"/>
</dbReference>
<dbReference type="Gene3D" id="2.30.40.10">
    <property type="entry name" value="Urease, subunit C, domain 1"/>
    <property type="match status" value="1"/>
</dbReference>
<dbReference type="InterPro" id="IPR020043">
    <property type="entry name" value="Deacetylase_Atu3266-like"/>
</dbReference>
<sequence>MKKLTLLILFIGCSFLGAMAQPPVEILLKGGHVIDPKNNIDGIMDVALTEGKIVAVAPNIPVANVEKVIHVKGSYVVPGLIDLHAHNFFGTKAYGYLSNSFSALPPDGFSFRSGVTTIVDAGGAGWRNFKTFKQQVIDNSKTRVLCFINIVGAGMKGGATEQNLPDMDGRLTAMEAKSFPQYIVGVKVAHYQGGEWTPVEQAVKAGELANIPVMVDFGGHQPPLSLETLFMEKLRPGDIFTHAYAHVNGRMPVVDENGKLEPFALKAQQRGIIFDVGHGGGSFLFKQAVPAIEQGLKPNTISTDLHTGSMNAGMKDITNVMSKFLNMGLTVQEVVAQTTFNPAKVINRPELGHLSPEGIADVAVLKLEKGKFGFVDTKGFRMDGDKKLVCELTIKAGKVVWDLNGISSLAWDE</sequence>
<dbReference type="RefSeq" id="WP_346759821.1">
    <property type="nucleotide sequence ID" value="NZ_JAUJEB010000004.1"/>
</dbReference>
<feature type="signal peptide" evidence="1">
    <location>
        <begin position="1"/>
        <end position="20"/>
    </location>
</feature>
<keyword evidence="1" id="KW-0732">Signal</keyword>
<dbReference type="InterPro" id="IPR032466">
    <property type="entry name" value="Metal_Hydrolase"/>
</dbReference>
<organism evidence="3 4">
    <name type="scientific">Agaribacillus aureus</name>
    <dbReference type="NCBI Taxonomy" id="3051825"/>
    <lineage>
        <taxon>Bacteria</taxon>
        <taxon>Pseudomonadati</taxon>
        <taxon>Bacteroidota</taxon>
        <taxon>Cytophagia</taxon>
        <taxon>Cytophagales</taxon>
        <taxon>Splendidivirgaceae</taxon>
        <taxon>Agaribacillus</taxon>
    </lineage>
</organism>
<feature type="chain" id="PRO_5046902993" evidence="1">
    <location>
        <begin position="21"/>
        <end position="413"/>
    </location>
</feature>
<name>A0ABT8LDV7_9BACT</name>
<evidence type="ECO:0000259" key="2">
    <source>
        <dbReference type="Pfam" id="PF01979"/>
    </source>
</evidence>
<dbReference type="NCBIfam" id="NF006689">
    <property type="entry name" value="PRK09237.1"/>
    <property type="match status" value="1"/>
</dbReference>
<reference evidence="3" key="1">
    <citation type="submission" date="2023-06" db="EMBL/GenBank/DDBJ databases">
        <title>Genomic of Agaribacillus aureum.</title>
        <authorList>
            <person name="Wang G."/>
        </authorList>
    </citation>
    <scope>NUCLEOTIDE SEQUENCE</scope>
    <source>
        <strain evidence="3">BMA12</strain>
    </source>
</reference>
<dbReference type="SUPFAM" id="SSF51338">
    <property type="entry name" value="Composite domain of metallo-dependent hydrolases"/>
    <property type="match status" value="1"/>
</dbReference>
<dbReference type="EMBL" id="JAUJEB010000004">
    <property type="protein sequence ID" value="MDN5214488.1"/>
    <property type="molecule type" value="Genomic_DNA"/>
</dbReference>
<dbReference type="PIRSF" id="PIRSF039004">
    <property type="entry name" value="ADE_EF_0837"/>
    <property type="match status" value="1"/>
</dbReference>
<keyword evidence="4" id="KW-1185">Reference proteome</keyword>
<accession>A0ABT8LDV7</accession>
<protein>
    <submittedName>
        <fullName evidence="3">Amidohydrolase/deacetylase family metallohydrolase</fullName>
    </submittedName>
</protein>
<dbReference type="InterPro" id="IPR006680">
    <property type="entry name" value="Amidohydro-rel"/>
</dbReference>
<comment type="caution">
    <text evidence="3">The sequence shown here is derived from an EMBL/GenBank/DDBJ whole genome shotgun (WGS) entry which is preliminary data.</text>
</comment>
<evidence type="ECO:0000313" key="3">
    <source>
        <dbReference type="EMBL" id="MDN5214488.1"/>
    </source>
</evidence>